<evidence type="ECO:0000313" key="1">
    <source>
        <dbReference type="EMBL" id="CAK0898095.1"/>
    </source>
</evidence>
<protein>
    <recommendedName>
        <fullName evidence="3">START domain-containing protein</fullName>
    </recommendedName>
</protein>
<accession>A0ABN9XEY0</accession>
<proteinExistence type="predicted"/>
<comment type="caution">
    <text evidence="1">The sequence shown here is derived from an EMBL/GenBank/DDBJ whole genome shotgun (WGS) entry which is preliminary data.</text>
</comment>
<evidence type="ECO:0000313" key="2">
    <source>
        <dbReference type="Proteomes" id="UP001189429"/>
    </source>
</evidence>
<feature type="non-terminal residue" evidence="1">
    <location>
        <position position="1"/>
    </location>
</feature>
<keyword evidence="2" id="KW-1185">Reference proteome</keyword>
<organism evidence="1 2">
    <name type="scientific">Prorocentrum cordatum</name>
    <dbReference type="NCBI Taxonomy" id="2364126"/>
    <lineage>
        <taxon>Eukaryota</taxon>
        <taxon>Sar</taxon>
        <taxon>Alveolata</taxon>
        <taxon>Dinophyceae</taxon>
        <taxon>Prorocentrales</taxon>
        <taxon>Prorocentraceae</taxon>
        <taxon>Prorocentrum</taxon>
    </lineage>
</organism>
<sequence>ELRVQAALEAAAAGAAGAGAEADWLRRLGPAARAGLAATQVPPVGAGWQGPLESSGPGWSIVAWYRWTGPTSVAAVCQIPVNADLASTIALWQEADLMHNWVPFTSAVGCTWSDSLPALLLRIRTKVPILPMTFGTLVHRAFVDVPGDGSRPHGVLIVDWTPGPEELSDGQYCGMGVPGAPAGTQMDVQLASTVVQPLDERRSNVVITNEIDLKVSRWLLPDAVLRKFLVMQSRVMAKAICRCAEAAAEHGYGERVRQDARGLYAALQGRFRGARAAAAGA</sequence>
<evidence type="ECO:0008006" key="3">
    <source>
        <dbReference type="Google" id="ProtNLM"/>
    </source>
</evidence>
<dbReference type="EMBL" id="CAUYUJ010020428">
    <property type="protein sequence ID" value="CAK0898095.1"/>
    <property type="molecule type" value="Genomic_DNA"/>
</dbReference>
<dbReference type="Proteomes" id="UP001189429">
    <property type="component" value="Unassembled WGS sequence"/>
</dbReference>
<reference evidence="1" key="1">
    <citation type="submission" date="2023-10" db="EMBL/GenBank/DDBJ databases">
        <authorList>
            <person name="Chen Y."/>
            <person name="Shah S."/>
            <person name="Dougan E. K."/>
            <person name="Thang M."/>
            <person name="Chan C."/>
        </authorList>
    </citation>
    <scope>NUCLEOTIDE SEQUENCE [LARGE SCALE GENOMIC DNA]</scope>
</reference>
<name>A0ABN9XEY0_9DINO</name>
<gene>
    <name evidence="1" type="ORF">PCOR1329_LOCUS76079</name>
</gene>